<comment type="caution">
    <text evidence="1">The sequence shown here is derived from an EMBL/GenBank/DDBJ whole genome shotgun (WGS) entry which is preliminary data.</text>
</comment>
<dbReference type="AlphaFoldDB" id="A0A921ZX88"/>
<proteinExistence type="predicted"/>
<dbReference type="EMBL" id="JH669983">
    <property type="protein sequence ID" value="KAG6465882.1"/>
    <property type="molecule type" value="Genomic_DNA"/>
</dbReference>
<dbReference type="Proteomes" id="UP000791440">
    <property type="component" value="Unassembled WGS sequence"/>
</dbReference>
<evidence type="ECO:0000313" key="1">
    <source>
        <dbReference type="EMBL" id="KAG6465882.1"/>
    </source>
</evidence>
<sequence length="70" mass="7719">MMSRAVAQVVNQRGVILTAVQIGLSTRLYGSPGDRLQLNFEVTNNREQSVRFTFGAVGELRFLTGISPYS</sequence>
<keyword evidence="2" id="KW-1185">Reference proteome</keyword>
<accession>A0A921ZX88</accession>
<organism evidence="1 2">
    <name type="scientific">Manduca sexta</name>
    <name type="common">Tobacco hawkmoth</name>
    <name type="synonym">Tobacco hornworm</name>
    <dbReference type="NCBI Taxonomy" id="7130"/>
    <lineage>
        <taxon>Eukaryota</taxon>
        <taxon>Metazoa</taxon>
        <taxon>Ecdysozoa</taxon>
        <taxon>Arthropoda</taxon>
        <taxon>Hexapoda</taxon>
        <taxon>Insecta</taxon>
        <taxon>Pterygota</taxon>
        <taxon>Neoptera</taxon>
        <taxon>Endopterygota</taxon>
        <taxon>Lepidoptera</taxon>
        <taxon>Glossata</taxon>
        <taxon>Ditrysia</taxon>
        <taxon>Bombycoidea</taxon>
        <taxon>Sphingidae</taxon>
        <taxon>Sphinginae</taxon>
        <taxon>Sphingini</taxon>
        <taxon>Manduca</taxon>
    </lineage>
</organism>
<reference evidence="1" key="1">
    <citation type="journal article" date="2016" name="Insect Biochem. Mol. Biol.">
        <title>Multifaceted biological insights from a draft genome sequence of the tobacco hornworm moth, Manduca sexta.</title>
        <authorList>
            <person name="Kanost M.R."/>
            <person name="Arrese E.L."/>
            <person name="Cao X."/>
            <person name="Chen Y.R."/>
            <person name="Chellapilla S."/>
            <person name="Goldsmith M.R."/>
            <person name="Grosse-Wilde E."/>
            <person name="Heckel D.G."/>
            <person name="Herndon N."/>
            <person name="Jiang H."/>
            <person name="Papanicolaou A."/>
            <person name="Qu J."/>
            <person name="Soulages J.L."/>
            <person name="Vogel H."/>
            <person name="Walters J."/>
            <person name="Waterhouse R.M."/>
            <person name="Ahn S.J."/>
            <person name="Almeida F.C."/>
            <person name="An C."/>
            <person name="Aqrawi P."/>
            <person name="Bretschneider A."/>
            <person name="Bryant W.B."/>
            <person name="Bucks S."/>
            <person name="Chao H."/>
            <person name="Chevignon G."/>
            <person name="Christen J.M."/>
            <person name="Clarke D.F."/>
            <person name="Dittmer N.T."/>
            <person name="Ferguson L.C.F."/>
            <person name="Garavelou S."/>
            <person name="Gordon K.H.J."/>
            <person name="Gunaratna R.T."/>
            <person name="Han Y."/>
            <person name="Hauser F."/>
            <person name="He Y."/>
            <person name="Heidel-Fischer H."/>
            <person name="Hirsh A."/>
            <person name="Hu Y."/>
            <person name="Jiang H."/>
            <person name="Kalra D."/>
            <person name="Klinner C."/>
            <person name="Konig C."/>
            <person name="Kovar C."/>
            <person name="Kroll A.R."/>
            <person name="Kuwar S.S."/>
            <person name="Lee S.L."/>
            <person name="Lehman R."/>
            <person name="Li K."/>
            <person name="Li Z."/>
            <person name="Liang H."/>
            <person name="Lovelace S."/>
            <person name="Lu Z."/>
            <person name="Mansfield J.H."/>
            <person name="McCulloch K.J."/>
            <person name="Mathew T."/>
            <person name="Morton B."/>
            <person name="Muzny D.M."/>
            <person name="Neunemann D."/>
            <person name="Ongeri F."/>
            <person name="Pauchet Y."/>
            <person name="Pu L.L."/>
            <person name="Pyrousis I."/>
            <person name="Rao X.J."/>
            <person name="Redding A."/>
            <person name="Roesel C."/>
            <person name="Sanchez-Gracia A."/>
            <person name="Schaack S."/>
            <person name="Shukla A."/>
            <person name="Tetreau G."/>
            <person name="Wang Y."/>
            <person name="Xiong G.H."/>
            <person name="Traut W."/>
            <person name="Walsh T.K."/>
            <person name="Worley K.C."/>
            <person name="Wu D."/>
            <person name="Wu W."/>
            <person name="Wu Y.Q."/>
            <person name="Zhang X."/>
            <person name="Zou Z."/>
            <person name="Zucker H."/>
            <person name="Briscoe A.D."/>
            <person name="Burmester T."/>
            <person name="Clem R.J."/>
            <person name="Feyereisen R."/>
            <person name="Grimmelikhuijzen C.J.P."/>
            <person name="Hamodrakas S.J."/>
            <person name="Hansson B.S."/>
            <person name="Huguet E."/>
            <person name="Jermiin L.S."/>
            <person name="Lan Q."/>
            <person name="Lehman H.K."/>
            <person name="Lorenzen M."/>
            <person name="Merzendorfer H."/>
            <person name="Michalopoulos I."/>
            <person name="Morton D.B."/>
            <person name="Muthukrishnan S."/>
            <person name="Oakeshott J.G."/>
            <person name="Palmer W."/>
            <person name="Park Y."/>
            <person name="Passarelli A.L."/>
            <person name="Rozas J."/>
            <person name="Schwartz L.M."/>
            <person name="Smith W."/>
            <person name="Southgate A."/>
            <person name="Vilcinskas A."/>
            <person name="Vogt R."/>
            <person name="Wang P."/>
            <person name="Werren J."/>
            <person name="Yu X.Q."/>
            <person name="Zhou J.J."/>
            <person name="Brown S.J."/>
            <person name="Scherer S.E."/>
            <person name="Richards S."/>
            <person name="Blissard G.W."/>
        </authorList>
    </citation>
    <scope>NUCLEOTIDE SEQUENCE</scope>
</reference>
<name>A0A921ZX88_MANSE</name>
<protein>
    <submittedName>
        <fullName evidence="1">Uncharacterized protein</fullName>
    </submittedName>
</protein>
<gene>
    <name evidence="1" type="ORF">O3G_MSEX015465</name>
</gene>
<evidence type="ECO:0000313" key="2">
    <source>
        <dbReference type="Proteomes" id="UP000791440"/>
    </source>
</evidence>
<reference evidence="1" key="2">
    <citation type="submission" date="2020-12" db="EMBL/GenBank/DDBJ databases">
        <authorList>
            <person name="Kanost M."/>
        </authorList>
    </citation>
    <scope>NUCLEOTIDE SEQUENCE</scope>
</reference>